<organism evidence="1 2">
    <name type="scientific">Chelatococcus asaccharovorans</name>
    <dbReference type="NCBI Taxonomy" id="28210"/>
    <lineage>
        <taxon>Bacteria</taxon>
        <taxon>Pseudomonadati</taxon>
        <taxon>Pseudomonadota</taxon>
        <taxon>Alphaproteobacteria</taxon>
        <taxon>Hyphomicrobiales</taxon>
        <taxon>Chelatococcaceae</taxon>
        <taxon>Chelatococcus</taxon>
    </lineage>
</organism>
<reference evidence="1 2" key="1">
    <citation type="submission" date="2018-05" db="EMBL/GenBank/DDBJ databases">
        <title>Genomic Encyclopedia of Type Strains, Phase IV (KMG-IV): sequencing the most valuable type-strain genomes for metagenomic binning, comparative biology and taxonomic classification.</title>
        <authorList>
            <person name="Goeker M."/>
        </authorList>
    </citation>
    <scope>NUCLEOTIDE SEQUENCE [LARGE SCALE GENOMIC DNA]</scope>
    <source>
        <strain evidence="1 2">DSM 6462</strain>
    </source>
</reference>
<gene>
    <name evidence="1" type="ORF">C7450_12922</name>
</gene>
<dbReference type="Proteomes" id="UP000248021">
    <property type="component" value="Unassembled WGS sequence"/>
</dbReference>
<feature type="non-terminal residue" evidence="1">
    <location>
        <position position="1"/>
    </location>
</feature>
<keyword evidence="2" id="KW-1185">Reference proteome</keyword>
<proteinExistence type="predicted"/>
<accession>A0A2V3TR50</accession>
<name>A0A2V3TR50_9HYPH</name>
<sequence>HLLNDVNNDVVNDVNLPVQTPSNKAVLIGRLPKSQGRGLRTAL</sequence>
<protein>
    <submittedName>
        <fullName evidence="1">Uncharacterized protein</fullName>
    </submittedName>
</protein>
<dbReference type="AlphaFoldDB" id="A0A2V3TR50"/>
<dbReference type="EMBL" id="QJJK01000029">
    <property type="protein sequence ID" value="PXW50293.1"/>
    <property type="molecule type" value="Genomic_DNA"/>
</dbReference>
<evidence type="ECO:0000313" key="1">
    <source>
        <dbReference type="EMBL" id="PXW50293.1"/>
    </source>
</evidence>
<evidence type="ECO:0000313" key="2">
    <source>
        <dbReference type="Proteomes" id="UP000248021"/>
    </source>
</evidence>
<comment type="caution">
    <text evidence="1">The sequence shown here is derived from an EMBL/GenBank/DDBJ whole genome shotgun (WGS) entry which is preliminary data.</text>
</comment>